<dbReference type="AlphaFoldDB" id="A0A2A2JFR1"/>
<feature type="region of interest" description="Disordered" evidence="1">
    <location>
        <begin position="64"/>
        <end position="105"/>
    </location>
</feature>
<evidence type="ECO:0000313" key="3">
    <source>
        <dbReference type="Proteomes" id="UP000218231"/>
    </source>
</evidence>
<protein>
    <submittedName>
        <fullName evidence="2">Uncharacterized protein</fullName>
    </submittedName>
</protein>
<evidence type="ECO:0000313" key="2">
    <source>
        <dbReference type="EMBL" id="PAV60487.1"/>
    </source>
</evidence>
<comment type="caution">
    <text evidence="2">The sequence shown here is derived from an EMBL/GenBank/DDBJ whole genome shotgun (WGS) entry which is preliminary data.</text>
</comment>
<organism evidence="2 3">
    <name type="scientific">Diploscapter pachys</name>
    <dbReference type="NCBI Taxonomy" id="2018661"/>
    <lineage>
        <taxon>Eukaryota</taxon>
        <taxon>Metazoa</taxon>
        <taxon>Ecdysozoa</taxon>
        <taxon>Nematoda</taxon>
        <taxon>Chromadorea</taxon>
        <taxon>Rhabditida</taxon>
        <taxon>Rhabditina</taxon>
        <taxon>Rhabditomorpha</taxon>
        <taxon>Rhabditoidea</taxon>
        <taxon>Rhabditidae</taxon>
        <taxon>Diploscapter</taxon>
    </lineage>
</organism>
<feature type="compositionally biased region" description="Basic and acidic residues" evidence="1">
    <location>
        <begin position="83"/>
        <end position="94"/>
    </location>
</feature>
<dbReference type="Proteomes" id="UP000218231">
    <property type="component" value="Unassembled WGS sequence"/>
</dbReference>
<proteinExistence type="predicted"/>
<evidence type="ECO:0000256" key="1">
    <source>
        <dbReference type="SAM" id="MobiDB-lite"/>
    </source>
</evidence>
<feature type="compositionally biased region" description="Pro residues" evidence="1">
    <location>
        <begin position="95"/>
        <end position="105"/>
    </location>
</feature>
<reference evidence="2 3" key="1">
    <citation type="journal article" date="2017" name="Curr. Biol.">
        <title>Genome architecture and evolution of a unichromosomal asexual nematode.</title>
        <authorList>
            <person name="Fradin H."/>
            <person name="Zegar C."/>
            <person name="Gutwein M."/>
            <person name="Lucas J."/>
            <person name="Kovtun M."/>
            <person name="Corcoran D."/>
            <person name="Baugh L.R."/>
            <person name="Kiontke K."/>
            <person name="Gunsalus K."/>
            <person name="Fitch D.H."/>
            <person name="Piano F."/>
        </authorList>
    </citation>
    <scope>NUCLEOTIDE SEQUENCE [LARGE SCALE GENOMIC DNA]</scope>
    <source>
        <strain evidence="2">PF1309</strain>
    </source>
</reference>
<dbReference type="EMBL" id="LIAE01010466">
    <property type="protein sequence ID" value="PAV60487.1"/>
    <property type="molecule type" value="Genomic_DNA"/>
</dbReference>
<name>A0A2A2JFR1_9BILA</name>
<keyword evidence="3" id="KW-1185">Reference proteome</keyword>
<accession>A0A2A2JFR1</accession>
<gene>
    <name evidence="2" type="ORF">WR25_10612</name>
</gene>
<sequence>MSGLTECARRRSVEEERGRVDHDMHLSLYASAAAAAAAAAVDVGGEKQRKRRGEAAEDEIKDYDGWKGIGRRSGVVRRLSNKQLEEQPRRDPPRSRPIPSIPASE</sequence>